<accession>A0A495RC60</accession>
<evidence type="ECO:0000313" key="1">
    <source>
        <dbReference type="EMBL" id="RKS85062.1"/>
    </source>
</evidence>
<organism evidence="1 2">
    <name type="scientific">Orbus hercynius</name>
    <dbReference type="NCBI Taxonomy" id="593135"/>
    <lineage>
        <taxon>Bacteria</taxon>
        <taxon>Pseudomonadati</taxon>
        <taxon>Pseudomonadota</taxon>
        <taxon>Gammaproteobacteria</taxon>
        <taxon>Orbales</taxon>
        <taxon>Orbaceae</taxon>
        <taxon>Orbus</taxon>
    </lineage>
</organism>
<comment type="caution">
    <text evidence="1">The sequence shown here is derived from an EMBL/GenBank/DDBJ whole genome shotgun (WGS) entry which is preliminary data.</text>
</comment>
<dbReference type="AlphaFoldDB" id="A0A495RC60"/>
<name>A0A495RC60_9GAMM</name>
<sequence>MADVAIVISDRMGKGHKVAAGIDSVEGCRAIVVPQLSLAHCWDRCYFMLGKTDYWWCYFRCNGIWWIVSNNLIDDYKIILFIMLYK</sequence>
<dbReference type="Proteomes" id="UP000278542">
    <property type="component" value="Unassembled WGS sequence"/>
</dbReference>
<keyword evidence="2" id="KW-1185">Reference proteome</keyword>
<reference evidence="1 2" key="1">
    <citation type="submission" date="2018-10" db="EMBL/GenBank/DDBJ databases">
        <title>Genomic Encyclopedia of Type Strains, Phase IV (KMG-IV): sequencing the most valuable type-strain genomes for metagenomic binning, comparative biology and taxonomic classification.</title>
        <authorList>
            <person name="Goeker M."/>
        </authorList>
    </citation>
    <scope>NUCLEOTIDE SEQUENCE [LARGE SCALE GENOMIC DNA]</scope>
    <source>
        <strain evidence="1 2">DSM 22228</strain>
    </source>
</reference>
<protein>
    <submittedName>
        <fullName evidence="1">Uncharacterized protein</fullName>
    </submittedName>
</protein>
<evidence type="ECO:0000313" key="2">
    <source>
        <dbReference type="Proteomes" id="UP000278542"/>
    </source>
</evidence>
<proteinExistence type="predicted"/>
<dbReference type="EMBL" id="RBWY01000003">
    <property type="protein sequence ID" value="RKS85062.1"/>
    <property type="molecule type" value="Genomic_DNA"/>
</dbReference>
<gene>
    <name evidence="1" type="ORF">DES39_1562</name>
</gene>